<dbReference type="InterPro" id="IPR013785">
    <property type="entry name" value="Aldolase_TIM"/>
</dbReference>
<dbReference type="Pfam" id="PF01791">
    <property type="entry name" value="DeoC"/>
    <property type="match status" value="1"/>
</dbReference>
<dbReference type="InterPro" id="IPR041720">
    <property type="entry name" value="FbaB-like"/>
</dbReference>
<dbReference type="PANTHER" id="PTHR47916:SF4">
    <property type="entry name" value="FRUCTOSE-BISPHOSPHATE ALDOLASE CLASS 1"/>
    <property type="match status" value="1"/>
</dbReference>
<evidence type="ECO:0000256" key="5">
    <source>
        <dbReference type="PIRSR" id="PIRSR038992-1"/>
    </source>
</evidence>
<dbReference type="NCBIfam" id="NF006704">
    <property type="entry name" value="PRK09250.1-1"/>
    <property type="match status" value="1"/>
</dbReference>
<feature type="active site" description="Proton donor" evidence="5">
    <location>
        <position position="170"/>
    </location>
</feature>
<evidence type="ECO:0000313" key="7">
    <source>
        <dbReference type="Proteomes" id="UP000712673"/>
    </source>
</evidence>
<evidence type="ECO:0000256" key="1">
    <source>
        <dbReference type="ARBA" id="ARBA00013068"/>
    </source>
</evidence>
<gene>
    <name evidence="6" type="ORF">FJZ47_10340</name>
</gene>
<dbReference type="PIRSF" id="PIRSF038992">
    <property type="entry name" value="Aldolase_Ia"/>
    <property type="match status" value="1"/>
</dbReference>
<proteinExistence type="inferred from homology"/>
<dbReference type="EC" id="4.1.2.13" evidence="1"/>
<dbReference type="PANTHER" id="PTHR47916">
    <property type="entry name" value="FRUCTOSE-BISPHOSPHATE ALDOLASE CLASS 1"/>
    <property type="match status" value="1"/>
</dbReference>
<comment type="similarity">
    <text evidence="4">Belongs to the DeoC/FbaB aldolase family. FbaB subfamily.</text>
</comment>
<sequence length="306" mass="33398">MSRVHEILSWYGSDNPGTLTNLARMLNHGRLGSTGKMVILPVDQGFEHGPARSFAPNPPAYDPRYHYQLAIKSGCNAYAAPLGFLEAGAREFAGEVPLILKVNDHDVLHDEDDPTQALTGSVSDALRLGCVGIGFTIYPGSTHRLEMYSQIRAYAEEAKRYGLVVVIWSYPRGSGLSKAGETGIDVTAYAAHLAAQLGAHIIKVKLPSEHIEQDAARKVYEECQIPVKTLTERVRHIVQSCFNGRRVVIFSGGPTAADNVVYDEIRAIRDGGGFGSIIGRNSFQRPEPESLKFLDTIMNIYAGTQA</sequence>
<evidence type="ECO:0000256" key="4">
    <source>
        <dbReference type="ARBA" id="ARBA00049653"/>
    </source>
</evidence>
<dbReference type="CDD" id="cd00958">
    <property type="entry name" value="DhnA"/>
    <property type="match status" value="1"/>
</dbReference>
<evidence type="ECO:0000313" key="6">
    <source>
        <dbReference type="EMBL" id="MBM3224188.1"/>
    </source>
</evidence>
<protein>
    <recommendedName>
        <fullName evidence="1">fructose-bisphosphate aldolase</fullName>
        <ecNumber evidence="1">4.1.2.13</ecNumber>
    </recommendedName>
</protein>
<dbReference type="InterPro" id="IPR050456">
    <property type="entry name" value="DeoC/FbaB_aldolase"/>
</dbReference>
<reference evidence="6" key="1">
    <citation type="submission" date="2019-03" db="EMBL/GenBank/DDBJ databases">
        <title>Lake Tanganyika Metagenome-Assembled Genomes (MAGs).</title>
        <authorList>
            <person name="Tran P."/>
        </authorList>
    </citation>
    <scope>NUCLEOTIDE SEQUENCE</scope>
    <source>
        <strain evidence="6">K_DeepCast_65m_m2_066</strain>
    </source>
</reference>
<dbReference type="EMBL" id="VGLS01000273">
    <property type="protein sequence ID" value="MBM3224188.1"/>
    <property type="molecule type" value="Genomic_DNA"/>
</dbReference>
<dbReference type="InterPro" id="IPR002915">
    <property type="entry name" value="DeoC/FbaB/LacD_aldolase"/>
</dbReference>
<feature type="active site" description="Schiff-base intermediate with dihydroxyacetone-P" evidence="5">
    <location>
        <position position="203"/>
    </location>
</feature>
<evidence type="ECO:0000256" key="3">
    <source>
        <dbReference type="ARBA" id="ARBA00023270"/>
    </source>
</evidence>
<dbReference type="AlphaFoldDB" id="A0A938B3W6"/>
<dbReference type="SMART" id="SM01133">
    <property type="entry name" value="DeoC"/>
    <property type="match status" value="1"/>
</dbReference>
<organism evidence="6 7">
    <name type="scientific">Tectimicrobiota bacterium</name>
    <dbReference type="NCBI Taxonomy" id="2528274"/>
    <lineage>
        <taxon>Bacteria</taxon>
        <taxon>Pseudomonadati</taxon>
        <taxon>Nitrospinota/Tectimicrobiota group</taxon>
        <taxon>Candidatus Tectimicrobiota</taxon>
    </lineage>
</organism>
<dbReference type="SUPFAM" id="SSF51569">
    <property type="entry name" value="Aldolase"/>
    <property type="match status" value="1"/>
</dbReference>
<dbReference type="GO" id="GO:0006096">
    <property type="term" value="P:glycolytic process"/>
    <property type="evidence" value="ECO:0007669"/>
    <property type="project" value="UniProtKB-KW"/>
</dbReference>
<name>A0A938B3W6_UNCTE</name>
<comment type="caution">
    <text evidence="6">The sequence shown here is derived from an EMBL/GenBank/DDBJ whole genome shotgun (WGS) entry which is preliminary data.</text>
</comment>
<dbReference type="Gene3D" id="3.20.20.70">
    <property type="entry name" value="Aldolase class I"/>
    <property type="match status" value="1"/>
</dbReference>
<evidence type="ECO:0000256" key="2">
    <source>
        <dbReference type="ARBA" id="ARBA00023239"/>
    </source>
</evidence>
<keyword evidence="2 6" id="KW-0456">Lyase</keyword>
<dbReference type="GO" id="GO:0004332">
    <property type="term" value="F:fructose-bisphosphate aldolase activity"/>
    <property type="evidence" value="ECO:0007669"/>
    <property type="project" value="UniProtKB-EC"/>
</dbReference>
<accession>A0A938B3W6</accession>
<keyword evidence="3" id="KW-0704">Schiff base</keyword>
<dbReference type="Proteomes" id="UP000712673">
    <property type="component" value="Unassembled WGS sequence"/>
</dbReference>